<proteinExistence type="predicted"/>
<dbReference type="Pfam" id="PF01381">
    <property type="entry name" value="HTH_3"/>
    <property type="match status" value="1"/>
</dbReference>
<dbReference type="InterPro" id="IPR010982">
    <property type="entry name" value="Lambda_DNA-bd_dom_sf"/>
</dbReference>
<dbReference type="PANTHER" id="PTHR46558">
    <property type="entry name" value="TRACRIPTIONAL REGULATORY PROTEIN-RELATED-RELATED"/>
    <property type="match status" value="1"/>
</dbReference>
<feature type="domain" description="HTH cro/C1-type" evidence="2">
    <location>
        <begin position="5"/>
        <end position="59"/>
    </location>
</feature>
<accession>A0A564S8R5</accession>
<evidence type="ECO:0000313" key="3">
    <source>
        <dbReference type="EMBL" id="VUW91088.1"/>
    </source>
</evidence>
<dbReference type="PROSITE" id="PS50943">
    <property type="entry name" value="HTH_CROC1"/>
    <property type="match status" value="1"/>
</dbReference>
<dbReference type="Gene3D" id="1.10.260.40">
    <property type="entry name" value="lambda repressor-like DNA-binding domains"/>
    <property type="match status" value="1"/>
</dbReference>
<dbReference type="CDD" id="cd00093">
    <property type="entry name" value="HTH_XRE"/>
    <property type="match status" value="1"/>
</dbReference>
<dbReference type="AlphaFoldDB" id="A0A564S8R5"/>
<dbReference type="SMART" id="SM00530">
    <property type="entry name" value="HTH_XRE"/>
    <property type="match status" value="1"/>
</dbReference>
<name>A0A564S8R5_9FIRM</name>
<dbReference type="InterPro" id="IPR001387">
    <property type="entry name" value="Cro/C1-type_HTH"/>
</dbReference>
<dbReference type="RefSeq" id="WP_144099685.1">
    <property type="nucleotide sequence ID" value="NZ_CABHNM010000008.1"/>
</dbReference>
<evidence type="ECO:0000256" key="1">
    <source>
        <dbReference type="ARBA" id="ARBA00023125"/>
    </source>
</evidence>
<protein>
    <submittedName>
        <fullName evidence="3">HTH-type transcriptional regulator Xre</fullName>
    </submittedName>
</protein>
<evidence type="ECO:0000313" key="4">
    <source>
        <dbReference type="Proteomes" id="UP000398619"/>
    </source>
</evidence>
<dbReference type="SUPFAM" id="SSF47413">
    <property type="entry name" value="lambda repressor-like DNA-binding domains"/>
    <property type="match status" value="1"/>
</dbReference>
<organism evidence="3 4">
    <name type="scientific">Dorea longicatena</name>
    <dbReference type="NCBI Taxonomy" id="88431"/>
    <lineage>
        <taxon>Bacteria</taxon>
        <taxon>Bacillati</taxon>
        <taxon>Bacillota</taxon>
        <taxon>Clostridia</taxon>
        <taxon>Lachnospirales</taxon>
        <taxon>Lachnospiraceae</taxon>
        <taxon>Dorea</taxon>
    </lineage>
</organism>
<dbReference type="GO" id="GO:0003677">
    <property type="term" value="F:DNA binding"/>
    <property type="evidence" value="ECO:0007669"/>
    <property type="project" value="UniProtKB-KW"/>
</dbReference>
<sequence length="113" mass="13259">MKNRIKELREQKRISQVCLATHIGCSQNTISKMELEMSEPKASQLLEMAKYFNVSVDYILCNSDYKYIQEVYHNAKNIEVENIDFIKMYKNLSESDKELIYALAQRLSKVKTV</sequence>
<gene>
    <name evidence="3" type="primary">xre_1</name>
    <name evidence="3" type="ORF">DLSSTS7063_00309</name>
</gene>
<dbReference type="EMBL" id="CABHNM010000008">
    <property type="protein sequence ID" value="VUW91088.1"/>
    <property type="molecule type" value="Genomic_DNA"/>
</dbReference>
<keyword evidence="1" id="KW-0238">DNA-binding</keyword>
<dbReference type="PANTHER" id="PTHR46558:SF11">
    <property type="entry name" value="HTH-TYPE TRANSCRIPTIONAL REGULATOR XRE"/>
    <property type="match status" value="1"/>
</dbReference>
<evidence type="ECO:0000259" key="2">
    <source>
        <dbReference type="PROSITE" id="PS50943"/>
    </source>
</evidence>
<dbReference type="Proteomes" id="UP000398619">
    <property type="component" value="Unassembled WGS sequence"/>
</dbReference>
<reference evidence="3 4" key="1">
    <citation type="submission" date="2019-07" db="EMBL/GenBank/DDBJ databases">
        <authorList>
            <person name="Hibberd C M."/>
            <person name="Gehrig L. J."/>
            <person name="Chang H.-W."/>
            <person name="Venkatesh S."/>
        </authorList>
    </citation>
    <scope>NUCLEOTIDE SEQUENCE [LARGE SCALE GENOMIC DNA]</scope>
    <source>
        <strain evidence="3">Dorea_longicatena_SSTS_Bg7063</strain>
    </source>
</reference>